<dbReference type="PANTHER" id="PTHR31558:SF40">
    <property type="entry name" value="EXPRESSED PROTEIN"/>
    <property type="match status" value="1"/>
</dbReference>
<dbReference type="Pfam" id="PF07059">
    <property type="entry name" value="EDR2_C"/>
    <property type="match status" value="1"/>
</dbReference>
<evidence type="ECO:0000259" key="1">
    <source>
        <dbReference type="Pfam" id="PF07059"/>
    </source>
</evidence>
<dbReference type="Proteomes" id="UP001152523">
    <property type="component" value="Unassembled WGS sequence"/>
</dbReference>
<keyword evidence="3" id="KW-1185">Reference proteome</keyword>
<dbReference type="AlphaFoldDB" id="A0AAV0F824"/>
<name>A0AAV0F824_9ASTE</name>
<dbReference type="PANTHER" id="PTHR31558">
    <property type="entry name" value="CW14 PROTEIN"/>
    <property type="match status" value="1"/>
</dbReference>
<sequence>MGGCVSIPTDTIKSQRLALPKCHGLRRKRRRPCGVSVAPIEQFSYGADFLRDFEANDVLVSPENDEEWRGRASFHNIPSQQVESGLCQDEDWFESNSVLDSDSDEDYSSVHGEFCPSSGNTAGSIVPNQAAPLNEGDRFPELSGTPKRFKCRRRAGQIIPCSKDGEKATQGCWLPISPSVFKLRGESYFRDKRKGVAPNYCPYVPFGVDLFACSQKISHIAQHLQLPSVDPHDKVPSFLVINIQIPTYPASLFVGDGDGEGLSLVLYFRISETFDEEISMQFQDSIKRLVTDEMETVKGFAKDSSVSYRERLKFLVSVVNHEELRLSTAEKKLVHAYNNKPVLTRPQHAFYKGPNYLEIDVDVHRFSYISRKGLDAFRERLRYGVLDLGLTIQAQKPEELPEKVLCNIRLNRIDFVNNGQIPLFAPVYV</sequence>
<evidence type="ECO:0000313" key="3">
    <source>
        <dbReference type="Proteomes" id="UP001152523"/>
    </source>
</evidence>
<dbReference type="EMBL" id="CAMAPF010000966">
    <property type="protein sequence ID" value="CAH9131606.1"/>
    <property type="molecule type" value="Genomic_DNA"/>
</dbReference>
<accession>A0AAV0F824</accession>
<gene>
    <name evidence="2" type="ORF">CEPIT_LOCUS31519</name>
</gene>
<reference evidence="2" key="1">
    <citation type="submission" date="2022-07" db="EMBL/GenBank/DDBJ databases">
        <authorList>
            <person name="Macas J."/>
            <person name="Novak P."/>
            <person name="Neumann P."/>
        </authorList>
    </citation>
    <scope>NUCLEOTIDE SEQUENCE</scope>
</reference>
<feature type="domain" description="Protein ENHANCED DISEASE RESISTANCE 2 C-terminal" evidence="1">
    <location>
        <begin position="173"/>
        <end position="414"/>
    </location>
</feature>
<evidence type="ECO:0000313" key="2">
    <source>
        <dbReference type="EMBL" id="CAH9131606.1"/>
    </source>
</evidence>
<proteinExistence type="predicted"/>
<dbReference type="InterPro" id="IPR009769">
    <property type="entry name" value="EDR2_C"/>
</dbReference>
<comment type="caution">
    <text evidence="2">The sequence shown here is derived from an EMBL/GenBank/DDBJ whole genome shotgun (WGS) entry which is preliminary data.</text>
</comment>
<protein>
    <recommendedName>
        <fullName evidence="1">Protein ENHANCED DISEASE RESISTANCE 2 C-terminal domain-containing protein</fullName>
    </recommendedName>
</protein>
<organism evidence="2 3">
    <name type="scientific">Cuscuta epithymum</name>
    <dbReference type="NCBI Taxonomy" id="186058"/>
    <lineage>
        <taxon>Eukaryota</taxon>
        <taxon>Viridiplantae</taxon>
        <taxon>Streptophyta</taxon>
        <taxon>Embryophyta</taxon>
        <taxon>Tracheophyta</taxon>
        <taxon>Spermatophyta</taxon>
        <taxon>Magnoliopsida</taxon>
        <taxon>eudicotyledons</taxon>
        <taxon>Gunneridae</taxon>
        <taxon>Pentapetalae</taxon>
        <taxon>asterids</taxon>
        <taxon>lamiids</taxon>
        <taxon>Solanales</taxon>
        <taxon>Convolvulaceae</taxon>
        <taxon>Cuscuteae</taxon>
        <taxon>Cuscuta</taxon>
        <taxon>Cuscuta subgen. Cuscuta</taxon>
    </lineage>
</organism>